<accession>A0A2S6G7R1</accession>
<dbReference type="InterPro" id="IPR014030">
    <property type="entry name" value="Ketoacyl_synth_N"/>
</dbReference>
<evidence type="ECO:0000313" key="4">
    <source>
        <dbReference type="Proteomes" id="UP000239446"/>
    </source>
</evidence>
<protein>
    <submittedName>
        <fullName evidence="3">Beta-ketoacyl synthase-like protein</fullName>
    </submittedName>
</protein>
<gene>
    <name evidence="3" type="ORF">B0H24_1007143</name>
    <name evidence="2" type="ORF">BY455_1074</name>
</gene>
<dbReference type="Pfam" id="PF13723">
    <property type="entry name" value="Ketoacyl-synt_2"/>
    <property type="match status" value="1"/>
</dbReference>
<dbReference type="AlphaFoldDB" id="A0A2S6G7R1"/>
<dbReference type="EMBL" id="PTIU01000007">
    <property type="protein sequence ID" value="PPK55232.1"/>
    <property type="molecule type" value="Genomic_DNA"/>
</dbReference>
<reference evidence="2 5" key="1">
    <citation type="submission" date="2018-02" db="EMBL/GenBank/DDBJ databases">
        <title>Deep subsurface shale carbon reservoir microbial communities from Ohio and West Virginia, USA.</title>
        <authorList>
            <person name="Wrighton K."/>
        </authorList>
    </citation>
    <scope>NUCLEOTIDE SEQUENCE [LARGE SCALE GENOMIC DNA]</scope>
    <source>
        <strain evidence="2 5">UTICA-S1B6</strain>
    </source>
</reference>
<evidence type="ECO:0000313" key="3">
    <source>
        <dbReference type="EMBL" id="PPK55232.1"/>
    </source>
</evidence>
<keyword evidence="5" id="KW-1185">Reference proteome</keyword>
<dbReference type="EMBL" id="PTIT01000007">
    <property type="protein sequence ID" value="PPK52080.1"/>
    <property type="molecule type" value="Genomic_DNA"/>
</dbReference>
<reference evidence="3 4" key="2">
    <citation type="submission" date="2018-02" db="EMBL/GenBank/DDBJ databases">
        <title>Subsurface microbial communities from deep shales in Ohio and West Virginia, USA.</title>
        <authorList>
            <person name="Wrighton K."/>
        </authorList>
    </citation>
    <scope>NUCLEOTIDE SEQUENCE [LARGE SCALE GENOMIC DNA]</scope>
    <source>
        <strain evidence="3 4">UTICA-S1B9</strain>
    </source>
</reference>
<evidence type="ECO:0000313" key="5">
    <source>
        <dbReference type="Proteomes" id="UP000239648"/>
    </source>
</evidence>
<dbReference type="Proteomes" id="UP000239446">
    <property type="component" value="Unassembled WGS sequence"/>
</dbReference>
<dbReference type="OrthoDB" id="9798676at2"/>
<organism evidence="3 4">
    <name type="scientific">Marinobacter persicus</name>
    <dbReference type="NCBI Taxonomy" id="930118"/>
    <lineage>
        <taxon>Bacteria</taxon>
        <taxon>Pseudomonadati</taxon>
        <taxon>Pseudomonadota</taxon>
        <taxon>Gammaproteobacteria</taxon>
        <taxon>Pseudomonadales</taxon>
        <taxon>Marinobacteraceae</taxon>
        <taxon>Marinobacter</taxon>
    </lineage>
</organism>
<evidence type="ECO:0000313" key="2">
    <source>
        <dbReference type="EMBL" id="PPK52080.1"/>
    </source>
</evidence>
<dbReference type="RefSeq" id="WP_104415797.1">
    <property type="nucleotide sequence ID" value="NZ_PTIT01000007.1"/>
</dbReference>
<evidence type="ECO:0000259" key="1">
    <source>
        <dbReference type="Pfam" id="PF13723"/>
    </source>
</evidence>
<sequence>MESFQITISDWAAFSPCRMQREEWQAWADGNEGSAAEAGYKPDLPWVNAMLRRRLSPMGRAALWAAGQLLDEGRAEPIATIFASRHGEVGRTVKLLRDLAVQAPLSPASFSLSVHNAIGGIHSIANKVFSPISAISAGPDTVCAALLEAYTQLAVRPGDEDEILCVFYDDPLPEPLERFDLEQHDVQALAVRVSLAKSVEGIPVAFSLEERQDLQEQAPVKKLACADQFLRFLLQEDTPTLELSADRRTWRWRKLARTSA</sequence>
<proteinExistence type="predicted"/>
<feature type="domain" description="Beta-ketoacyl synthase-like N-terminal" evidence="1">
    <location>
        <begin position="24"/>
        <end position="252"/>
    </location>
</feature>
<name>A0A2S6G7R1_9GAMM</name>
<comment type="caution">
    <text evidence="3">The sequence shown here is derived from an EMBL/GenBank/DDBJ whole genome shotgun (WGS) entry which is preliminary data.</text>
</comment>
<dbReference type="Proteomes" id="UP000239648">
    <property type="component" value="Unassembled WGS sequence"/>
</dbReference>